<dbReference type="EMBL" id="MLJW01000032">
    <property type="protein sequence ID" value="OIR08355.1"/>
    <property type="molecule type" value="Genomic_DNA"/>
</dbReference>
<sequence length="343" mass="38387">MNMMIASTLMQGLLNGIFSSDQKAQQQKAQQQQLLLQQQQIKLAQEKAKQQHIKDSIDLAMYMKLMKSYKQLDGSQNLGIKKIGETNLGMKTLDEMNVVNNDVLLEQQKLDALDSAWMNLQRQLIADRQENKWSKGIMNSLQNNAPPLPFKKFDELEPGDVILIAPNNNDLGGQAVKLGTQLTDLSRASDASHTITYLKEVNGKKIFLDNMPGEGPKIKTEEQIHREYDSRDASVAKSAINGVAQPLKPDEAQRLYEKALELAKKELDSEKGIAYSVFGQTNYGLGKDNLVCSGASWELLKSTGRELPISRSWIINTTGIDFSPADFYNNTQYFLVTPLSMSK</sequence>
<proteinExistence type="predicted"/>
<dbReference type="AlphaFoldDB" id="A0A1J5SK92"/>
<organism evidence="1">
    <name type="scientific">mine drainage metagenome</name>
    <dbReference type="NCBI Taxonomy" id="410659"/>
    <lineage>
        <taxon>unclassified sequences</taxon>
        <taxon>metagenomes</taxon>
        <taxon>ecological metagenomes</taxon>
    </lineage>
</organism>
<accession>A0A1J5SK92</accession>
<name>A0A1J5SK92_9ZZZZ</name>
<gene>
    <name evidence="1" type="ORF">GALL_95230</name>
</gene>
<protein>
    <submittedName>
        <fullName evidence="1">Uncharacterized protein</fullName>
    </submittedName>
</protein>
<dbReference type="Gene3D" id="3.90.1720.10">
    <property type="entry name" value="endopeptidase domain like (from Nostoc punctiforme)"/>
    <property type="match status" value="1"/>
</dbReference>
<comment type="caution">
    <text evidence="1">The sequence shown here is derived from an EMBL/GenBank/DDBJ whole genome shotgun (WGS) entry which is preliminary data.</text>
</comment>
<evidence type="ECO:0000313" key="1">
    <source>
        <dbReference type="EMBL" id="OIR08355.1"/>
    </source>
</evidence>
<reference evidence="1" key="1">
    <citation type="submission" date="2016-10" db="EMBL/GenBank/DDBJ databases">
        <title>Sequence of Gallionella enrichment culture.</title>
        <authorList>
            <person name="Poehlein A."/>
            <person name="Muehling M."/>
            <person name="Daniel R."/>
        </authorList>
    </citation>
    <scope>NUCLEOTIDE SEQUENCE</scope>
</reference>